<dbReference type="Proteomes" id="UP000229340">
    <property type="component" value="Plasmid pNP7-2"/>
</dbReference>
<reference evidence="2" key="1">
    <citation type="submission" date="2017-10" db="EMBL/GenBank/DDBJ databases">
        <title>Complete genome sequence of Moraxella osloensis NP7 isolated from human skin.</title>
        <authorList>
            <person name="Lee K."/>
            <person name="Lim J.Y."/>
            <person name="Hwang I."/>
        </authorList>
    </citation>
    <scope>NUCLEOTIDE SEQUENCE [LARGE SCALE GENOMIC DNA]</scope>
    <source>
        <strain evidence="2">NP7</strain>
        <plasmid evidence="2">pnp7-2</plasmid>
    </source>
</reference>
<gene>
    <name evidence="1" type="ORF">NP7_11030</name>
</gene>
<protein>
    <submittedName>
        <fullName evidence="1">Uncharacterized protein</fullName>
    </submittedName>
</protein>
<evidence type="ECO:0000313" key="1">
    <source>
        <dbReference type="EMBL" id="ATR79882.1"/>
    </source>
</evidence>
<organism evidence="1 2">
    <name type="scientific">Faucicola osloensis</name>
    <name type="common">Moraxella osloensis</name>
    <dbReference type="NCBI Taxonomy" id="34062"/>
    <lineage>
        <taxon>Bacteria</taxon>
        <taxon>Pseudomonadati</taxon>
        <taxon>Pseudomonadota</taxon>
        <taxon>Gammaproteobacteria</taxon>
        <taxon>Moraxellales</taxon>
        <taxon>Moraxellaceae</taxon>
        <taxon>Faucicola</taxon>
    </lineage>
</organism>
<geneLocation type="plasmid" evidence="2">
    <name>pnp7-2</name>
</geneLocation>
<keyword evidence="1" id="KW-0614">Plasmid</keyword>
<evidence type="ECO:0000313" key="2">
    <source>
        <dbReference type="Proteomes" id="UP000229340"/>
    </source>
</evidence>
<dbReference type="EMBL" id="CP024445">
    <property type="protein sequence ID" value="ATR79882.1"/>
    <property type="molecule type" value="Genomic_DNA"/>
</dbReference>
<sequence>MDDRRPLPVFTETYECSNEFYPTDNSIYIYGETDEQRSHHINDWGQLKAIQTIKVTDICDNSNIIKINDTEISLRNSRELATIWDGHPEKIKVYIDITGLSHSAWAGLIKSAVDKNLEVCAVYVEPQDYNLGENRYPGQIYDLSEKIGGLAPIPGFSTLSSPAKDFILIPLLGFEGQRFKYLLEELEPNQDNIYPLIGLPGFQPWYVFETLKNNMSSLISKAWQGINYATSDCPFRCYYKIDRIFRENKGKSLKIALIGTKPHALAAIMFSLNHPEVEIIYDHPIRKRGRSEGTSRLHVYYISSIVKANPNRNNPRRKISPQ</sequence>
<proteinExistence type="predicted"/>
<accession>A0A2D2LXX8</accession>
<name>A0A2D2LXX8_FAUOS</name>
<dbReference type="RefSeq" id="WP_100271211.1">
    <property type="nucleotide sequence ID" value="NZ_CP024445.1"/>
</dbReference>
<dbReference type="AlphaFoldDB" id="A0A2D2LXX8"/>